<organism evidence="2 3">
    <name type="scientific">Variovorax defluvii</name>
    <dbReference type="NCBI Taxonomy" id="913761"/>
    <lineage>
        <taxon>Bacteria</taxon>
        <taxon>Pseudomonadati</taxon>
        <taxon>Pseudomonadota</taxon>
        <taxon>Betaproteobacteria</taxon>
        <taxon>Burkholderiales</taxon>
        <taxon>Comamonadaceae</taxon>
        <taxon>Variovorax</taxon>
    </lineage>
</organism>
<dbReference type="CDD" id="cd09113">
    <property type="entry name" value="PLDc_ymdC_like_2"/>
    <property type="match status" value="1"/>
</dbReference>
<dbReference type="Proteomes" id="UP001500975">
    <property type="component" value="Unassembled WGS sequence"/>
</dbReference>
<evidence type="ECO:0000313" key="3">
    <source>
        <dbReference type="Proteomes" id="UP001500975"/>
    </source>
</evidence>
<dbReference type="CDD" id="cd09111">
    <property type="entry name" value="PLDc_ymdC_like_1"/>
    <property type="match status" value="1"/>
</dbReference>
<dbReference type="EMBL" id="BAABGJ010000021">
    <property type="protein sequence ID" value="GAA4343363.1"/>
    <property type="molecule type" value="Genomic_DNA"/>
</dbReference>
<dbReference type="RefSeq" id="WP_345538302.1">
    <property type="nucleotide sequence ID" value="NZ_BAABGJ010000021.1"/>
</dbReference>
<dbReference type="PROSITE" id="PS50035">
    <property type="entry name" value="PLD"/>
    <property type="match status" value="2"/>
</dbReference>
<gene>
    <name evidence="2" type="ORF">GCM10023165_25750</name>
</gene>
<keyword evidence="3" id="KW-1185">Reference proteome</keyword>
<dbReference type="InterPro" id="IPR025202">
    <property type="entry name" value="PLD-like_dom"/>
</dbReference>
<evidence type="ECO:0000313" key="2">
    <source>
        <dbReference type="EMBL" id="GAA4343363.1"/>
    </source>
</evidence>
<accession>A0ABP8HRX9</accession>
<dbReference type="Gene3D" id="3.30.870.10">
    <property type="entry name" value="Endonuclease Chain A"/>
    <property type="match status" value="2"/>
</dbReference>
<sequence length="548" mass="58821">MTASSTRLLPIAQRAGLRLAGWAQAVRPTLLAFVLALNAVLVGCAGLPANVQRPVSQARADVTDTHLAAIAAASLPAAADGQRSGLRLLPAGDHAFEARIALARAAQKSIDAQYYEIADDVSGRQFLRALADAAARGVRVRLLVDDLHAAGEDALLAGLAARPNVELRMFNPLAVRSGGVAQRVLRSVNEFSRINRRMHNKLFLADNQFAITGGRNVADEYFDRSGSDNFIDMDLLAAGPAVRALSDVFDGYWNSEHAYPIQSLVAESLTPEQARRHFDAAVQQSEVTDFPVTAKDLLGQTSLATQLATGRVELHVAAVRVLADAPSKADVDVQQLNDGAVMTGKLELVQSARNEVLLASPYFVPGRRTLDVLKQVTDSRVRVSVMTNSLATTDEPLVHAGYARYRTALLGMGVALFELMPGSNGDAKAAAVGERHGSLGRLHAKAAVVDGRWLYIGSMNMDRRSAHSNTEMGLIVDSPELAGQLASLLRGDRRPPAYEVRSANGGHGLQWIAKDGAESIVYAQEPNRRWGAQLRLSLVSAFVDEELL</sequence>
<proteinExistence type="predicted"/>
<dbReference type="SUPFAM" id="SSF56024">
    <property type="entry name" value="Phospholipase D/nuclease"/>
    <property type="match status" value="2"/>
</dbReference>
<dbReference type="PANTHER" id="PTHR21248">
    <property type="entry name" value="CARDIOLIPIN SYNTHASE"/>
    <property type="match status" value="1"/>
</dbReference>
<reference evidence="3" key="1">
    <citation type="journal article" date="2019" name="Int. J. Syst. Evol. Microbiol.">
        <title>The Global Catalogue of Microorganisms (GCM) 10K type strain sequencing project: providing services to taxonomists for standard genome sequencing and annotation.</title>
        <authorList>
            <consortium name="The Broad Institute Genomics Platform"/>
            <consortium name="The Broad Institute Genome Sequencing Center for Infectious Disease"/>
            <person name="Wu L."/>
            <person name="Ma J."/>
        </authorList>
    </citation>
    <scope>NUCLEOTIDE SEQUENCE [LARGE SCALE GENOMIC DNA]</scope>
    <source>
        <strain evidence="3">JCM 17804</strain>
    </source>
</reference>
<name>A0ABP8HRX9_9BURK</name>
<dbReference type="InterPro" id="IPR001736">
    <property type="entry name" value="PLipase_D/transphosphatidylase"/>
</dbReference>
<evidence type="ECO:0000259" key="1">
    <source>
        <dbReference type="PROSITE" id="PS50035"/>
    </source>
</evidence>
<dbReference type="Pfam" id="PF13091">
    <property type="entry name" value="PLDc_2"/>
    <property type="match status" value="2"/>
</dbReference>
<feature type="domain" description="PLD phosphodiesterase" evidence="1">
    <location>
        <begin position="438"/>
        <end position="465"/>
    </location>
</feature>
<comment type="caution">
    <text evidence="2">The sequence shown here is derived from an EMBL/GenBank/DDBJ whole genome shotgun (WGS) entry which is preliminary data.</text>
</comment>
<protein>
    <submittedName>
        <fullName evidence="2">Phospholipase D family protein</fullName>
    </submittedName>
</protein>
<dbReference type="PANTHER" id="PTHR21248:SF12">
    <property type="entry name" value="CARDIOLIPIN SYNTHASE C"/>
    <property type="match status" value="1"/>
</dbReference>
<feature type="domain" description="PLD phosphodiesterase" evidence="1">
    <location>
        <begin position="194"/>
        <end position="221"/>
    </location>
</feature>
<dbReference type="SMART" id="SM00155">
    <property type="entry name" value="PLDc"/>
    <property type="match status" value="2"/>
</dbReference>